<dbReference type="AlphaFoldDB" id="A0A367LEC6"/>
<dbReference type="EMBL" id="LKCN02000007">
    <property type="protein sequence ID" value="RCI12784.1"/>
    <property type="molecule type" value="Genomic_DNA"/>
</dbReference>
<name>A0A367LEC6_9HYPO</name>
<protein>
    <submittedName>
        <fullName evidence="2">Uncharacterized protein</fullName>
    </submittedName>
</protein>
<evidence type="ECO:0000313" key="3">
    <source>
        <dbReference type="Proteomes" id="UP000253664"/>
    </source>
</evidence>
<proteinExistence type="predicted"/>
<accession>A0A367LEC6</accession>
<comment type="caution">
    <text evidence="2">The sequence shown here is derived from an EMBL/GenBank/DDBJ whole genome shotgun (WGS) entry which is preliminary data.</text>
</comment>
<reference evidence="2 3" key="1">
    <citation type="journal article" date="2015" name="BMC Genomics">
        <title>Insights from the genome of Ophiocordyceps polyrhachis-furcata to pathogenicity and host specificity in insect fungi.</title>
        <authorList>
            <person name="Wichadakul D."/>
            <person name="Kobmoo N."/>
            <person name="Ingsriswang S."/>
            <person name="Tangphatsornruang S."/>
            <person name="Chantasingh D."/>
            <person name="Luangsa-ard J.J."/>
            <person name="Eurwilaichitr L."/>
        </authorList>
    </citation>
    <scope>NUCLEOTIDE SEQUENCE [LARGE SCALE GENOMIC DNA]</scope>
    <source>
        <strain evidence="2 3">BCC 54312</strain>
    </source>
</reference>
<organism evidence="2 3">
    <name type="scientific">Ophiocordyceps polyrhachis-furcata BCC 54312</name>
    <dbReference type="NCBI Taxonomy" id="1330021"/>
    <lineage>
        <taxon>Eukaryota</taxon>
        <taxon>Fungi</taxon>
        <taxon>Dikarya</taxon>
        <taxon>Ascomycota</taxon>
        <taxon>Pezizomycotina</taxon>
        <taxon>Sordariomycetes</taxon>
        <taxon>Hypocreomycetidae</taxon>
        <taxon>Hypocreales</taxon>
        <taxon>Ophiocordycipitaceae</taxon>
        <taxon>Ophiocordyceps</taxon>
    </lineage>
</organism>
<feature type="region of interest" description="Disordered" evidence="1">
    <location>
        <begin position="1"/>
        <end position="31"/>
    </location>
</feature>
<sequence>MELRNGSSGPFLTPSASVTRYKLNPGSETSNPNPINLAKIILMSNQPSAYVPALYSDGTLLLLDYHNHIVRIHVDEEATVVKAPAASPSPREQVQGEDTARDAADLGFVTTVRPRRLLGLLGR</sequence>
<feature type="compositionally biased region" description="Polar residues" evidence="1">
    <location>
        <begin position="1"/>
        <end position="18"/>
    </location>
</feature>
<evidence type="ECO:0000256" key="1">
    <source>
        <dbReference type="SAM" id="MobiDB-lite"/>
    </source>
</evidence>
<feature type="region of interest" description="Disordered" evidence="1">
    <location>
        <begin position="83"/>
        <end position="102"/>
    </location>
</feature>
<gene>
    <name evidence="2" type="ORF">L249_0727</name>
</gene>
<keyword evidence="3" id="KW-1185">Reference proteome</keyword>
<evidence type="ECO:0000313" key="2">
    <source>
        <dbReference type="EMBL" id="RCI12784.1"/>
    </source>
</evidence>
<dbReference type="Proteomes" id="UP000253664">
    <property type="component" value="Unassembled WGS sequence"/>
</dbReference>